<evidence type="ECO:0000313" key="1">
    <source>
        <dbReference type="EMBL" id="BDD10526.1"/>
    </source>
</evidence>
<dbReference type="InterPro" id="IPR006311">
    <property type="entry name" value="TAT_signal"/>
</dbReference>
<dbReference type="Gene3D" id="3.20.20.80">
    <property type="entry name" value="Glycosidases"/>
    <property type="match status" value="1"/>
</dbReference>
<protein>
    <recommendedName>
        <fullName evidence="3">Twin-arginine translocation signal domain-containing protein</fullName>
    </recommendedName>
</protein>
<reference evidence="1 2" key="1">
    <citation type="submission" date="2021-12" db="EMBL/GenBank/DDBJ databases">
        <title>Genome sequencing of bacteria with rrn-lacking chromosome and rrn-plasmid.</title>
        <authorList>
            <person name="Anda M."/>
            <person name="Iwasaki W."/>
        </authorList>
    </citation>
    <scope>NUCLEOTIDE SEQUENCE [LARGE SCALE GENOMIC DNA]</scope>
    <source>
        <strain evidence="1 2">DSM 100852</strain>
    </source>
</reference>
<dbReference type="EMBL" id="AP025314">
    <property type="protein sequence ID" value="BDD10526.1"/>
    <property type="molecule type" value="Genomic_DNA"/>
</dbReference>
<dbReference type="PROSITE" id="PS51318">
    <property type="entry name" value="TAT"/>
    <property type="match status" value="1"/>
</dbReference>
<gene>
    <name evidence="1" type="ORF">FUAX_29580</name>
</gene>
<keyword evidence="2" id="KW-1185">Reference proteome</keyword>
<accession>A0AAU9DBN8</accession>
<dbReference type="NCBIfam" id="TIGR01409">
    <property type="entry name" value="TAT_signal_seq"/>
    <property type="match status" value="1"/>
</dbReference>
<dbReference type="RefSeq" id="WP_338392075.1">
    <property type="nucleotide sequence ID" value="NZ_AP025314.1"/>
</dbReference>
<dbReference type="AlphaFoldDB" id="A0AAU9DBN8"/>
<sequence>MDRRDFLKTSALAAGAVTLGCNALADKGNGKKLLNAYYFRAHMYTLVPRHIREDLRWMADLGTDVVSVAVLEQDLYAARENIDLICAEADKLGMEVHAVPSRWGGLVAGAPKVPSTFTCRNPQTWMLGRDGKPVDTRISGRISSVHYPETLDFMSETALQLLKQSNIKGLIWDEPKSLGKDYSPKAIENLGKDAPKEAHIQANVDFYSELNRRIKAEFADCRLGMFLQAHYSDTAMNKCATIKHMDDFGCDGRPWGMADGGKLESKGKVLLGEKAGERFLKAAKENGKNSLWLVENHNMSLADAEVMERGLKEVVKREVDHLIYYYYPRNLEDPEKIMKVIQKGIKPFKA</sequence>
<evidence type="ECO:0008006" key="3">
    <source>
        <dbReference type="Google" id="ProtNLM"/>
    </source>
</evidence>
<dbReference type="PROSITE" id="PS51257">
    <property type="entry name" value="PROKAR_LIPOPROTEIN"/>
    <property type="match status" value="1"/>
</dbReference>
<dbReference type="Pfam" id="PF10518">
    <property type="entry name" value="TAT_signal"/>
    <property type="match status" value="1"/>
</dbReference>
<proteinExistence type="predicted"/>
<evidence type="ECO:0000313" key="2">
    <source>
        <dbReference type="Proteomes" id="UP001348817"/>
    </source>
</evidence>
<dbReference type="Proteomes" id="UP001348817">
    <property type="component" value="Chromosome"/>
</dbReference>
<dbReference type="KEGG" id="fax:FUAX_29580"/>
<dbReference type="InterPro" id="IPR019546">
    <property type="entry name" value="TAT_signal_bac_arc"/>
</dbReference>
<name>A0AAU9DBN8_9BACT</name>
<organism evidence="1 2">
    <name type="scientific">Fulvitalea axinellae</name>
    <dbReference type="NCBI Taxonomy" id="1182444"/>
    <lineage>
        <taxon>Bacteria</taxon>
        <taxon>Pseudomonadati</taxon>
        <taxon>Bacteroidota</taxon>
        <taxon>Cytophagia</taxon>
        <taxon>Cytophagales</taxon>
        <taxon>Persicobacteraceae</taxon>
        <taxon>Fulvitalea</taxon>
    </lineage>
</organism>